<feature type="chain" id="PRO_5035194977" evidence="1">
    <location>
        <begin position="21"/>
        <end position="193"/>
    </location>
</feature>
<evidence type="ECO:0000313" key="2">
    <source>
        <dbReference type="EMBL" id="KAG8465932.1"/>
    </source>
</evidence>
<keyword evidence="3" id="KW-1185">Reference proteome</keyword>
<protein>
    <submittedName>
        <fullName evidence="2">Uncharacterized protein</fullName>
    </submittedName>
</protein>
<gene>
    <name evidence="2" type="ORF">KFE25_005502</name>
</gene>
<reference evidence="2" key="1">
    <citation type="submission" date="2021-05" db="EMBL/GenBank/DDBJ databases">
        <title>The genome of the haptophyte Pavlova lutheri (Diacronema luteri, Pavlovales) - a model for lipid biosynthesis in eukaryotic algae.</title>
        <authorList>
            <person name="Hulatt C.J."/>
            <person name="Posewitz M.C."/>
        </authorList>
    </citation>
    <scope>NUCLEOTIDE SEQUENCE</scope>
    <source>
        <strain evidence="2">NIVA-4/92</strain>
    </source>
</reference>
<sequence>MAAVLLVLVSSALVLPTTRVGPVVVESLVTRQRALRLAPVAAVAFASAFAPPPSYASGGATAGRTTSIPTAKKRYFARVTADVASFLQMGSAIKAGALSEASNAPFWSSGLEDLTGAGYLLAVAFKIDARVPPQKIQQKRDHDALIASIDKLKKAVGGSDKAAAQAQYADTLAKLDVYLKGVELPPTSHAAYQ</sequence>
<feature type="signal peptide" evidence="1">
    <location>
        <begin position="1"/>
        <end position="20"/>
    </location>
</feature>
<proteinExistence type="predicted"/>
<evidence type="ECO:0000313" key="3">
    <source>
        <dbReference type="Proteomes" id="UP000751190"/>
    </source>
</evidence>
<comment type="caution">
    <text evidence="2">The sequence shown here is derived from an EMBL/GenBank/DDBJ whole genome shotgun (WGS) entry which is preliminary data.</text>
</comment>
<dbReference type="OMA" id="YTHDWET"/>
<keyword evidence="1" id="KW-0732">Signal</keyword>
<dbReference type="AlphaFoldDB" id="A0A8J5XPN5"/>
<accession>A0A8J5XPN5</accession>
<dbReference type="EMBL" id="JAGTXO010000009">
    <property type="protein sequence ID" value="KAG8465932.1"/>
    <property type="molecule type" value="Genomic_DNA"/>
</dbReference>
<dbReference type="Proteomes" id="UP000751190">
    <property type="component" value="Unassembled WGS sequence"/>
</dbReference>
<name>A0A8J5XPN5_DIALT</name>
<organism evidence="2 3">
    <name type="scientific">Diacronema lutheri</name>
    <name type="common">Unicellular marine alga</name>
    <name type="synonym">Monochrysis lutheri</name>
    <dbReference type="NCBI Taxonomy" id="2081491"/>
    <lineage>
        <taxon>Eukaryota</taxon>
        <taxon>Haptista</taxon>
        <taxon>Haptophyta</taxon>
        <taxon>Pavlovophyceae</taxon>
        <taxon>Pavlovales</taxon>
        <taxon>Pavlovaceae</taxon>
        <taxon>Diacronema</taxon>
    </lineage>
</organism>
<dbReference type="OrthoDB" id="45939at2759"/>
<evidence type="ECO:0000256" key="1">
    <source>
        <dbReference type="SAM" id="SignalP"/>
    </source>
</evidence>